<dbReference type="Pfam" id="PF03421">
    <property type="entry name" value="Acetyltransf_14"/>
    <property type="match status" value="1"/>
</dbReference>
<dbReference type="InterPro" id="IPR005083">
    <property type="entry name" value="YopJ-like"/>
</dbReference>
<reference evidence="7 8" key="1">
    <citation type="submission" date="2019-11" db="EMBL/GenBank/DDBJ databases">
        <title>Genome-resolved metagenomics to study the prevalence of co-infection and intraspecific heterogeneity among plant pathogen metapopulations.</title>
        <authorList>
            <person name="Newberry E."/>
            <person name="Bhandari R."/>
            <person name="Kemble J."/>
            <person name="Sikora E."/>
            <person name="Potnis N."/>
        </authorList>
    </citation>
    <scope>NUCLEOTIDE SEQUENCE [LARGE SCALE GENOMIC DNA]</scope>
    <source>
        <strain evidence="7">Xp_Tom_Tuscaloosa_18b</strain>
    </source>
</reference>
<evidence type="ECO:0000256" key="6">
    <source>
        <dbReference type="SAM" id="MobiDB-lite"/>
    </source>
</evidence>
<organism evidence="7 8">
    <name type="scientific">Xanthomonas perforans</name>
    <dbReference type="NCBI Taxonomy" id="442694"/>
    <lineage>
        <taxon>Bacteria</taxon>
        <taxon>Pseudomonadati</taxon>
        <taxon>Pseudomonadota</taxon>
        <taxon>Gammaproteobacteria</taxon>
        <taxon>Lysobacterales</taxon>
        <taxon>Lysobacteraceae</taxon>
        <taxon>Xanthomonas</taxon>
    </lineage>
</organism>
<dbReference type="AlphaFoldDB" id="A0A6P0E9L4"/>
<dbReference type="NCBIfam" id="NF041334">
    <property type="entry name" value="XopJ"/>
    <property type="match status" value="1"/>
</dbReference>
<evidence type="ECO:0000313" key="7">
    <source>
        <dbReference type="EMBL" id="NEL77336.1"/>
    </source>
</evidence>
<evidence type="ECO:0000313" key="8">
    <source>
        <dbReference type="Proteomes" id="UP000471082"/>
    </source>
</evidence>
<dbReference type="RefSeq" id="WP_109292224.1">
    <property type="nucleotide sequence ID" value="NZ_JAJIUT010000047.1"/>
</dbReference>
<proteinExistence type="inferred from homology"/>
<feature type="compositionally biased region" description="Polar residues" evidence="6">
    <location>
        <begin position="40"/>
        <end position="52"/>
    </location>
</feature>
<feature type="region of interest" description="Disordered" evidence="6">
    <location>
        <begin position="1"/>
        <end position="62"/>
    </location>
</feature>
<protein>
    <submittedName>
        <fullName evidence="7">Peptidase C55</fullName>
    </submittedName>
</protein>
<feature type="compositionally biased region" description="Low complexity" evidence="6">
    <location>
        <begin position="1"/>
        <end position="21"/>
    </location>
</feature>
<feature type="compositionally biased region" description="Polar residues" evidence="6">
    <location>
        <begin position="300"/>
        <end position="319"/>
    </location>
</feature>
<evidence type="ECO:0000256" key="5">
    <source>
        <dbReference type="ARBA" id="ARBA00048662"/>
    </source>
</evidence>
<keyword evidence="2" id="KW-0012">Acyltransferase</keyword>
<name>A0A6P0E9L4_XANPE</name>
<dbReference type="EMBL" id="JAAGYU010000061">
    <property type="protein sequence ID" value="NEL77336.1"/>
    <property type="molecule type" value="Genomic_DNA"/>
</dbReference>
<sequence>MKNFMRSLGLGSNRSSRSSRSNRSDQQDDAQGENVADAAGSTSHSDSGSPFNSLPRRPRKKATDLTNALNSSNYIPHELQIYAEAALQAAKTGSSEAITRLDSTNKYCLANAYNSRFSGLHLSCHDSAQAFFSEFMTTDKPAWRSVVRLSPQSLHHAAIDVRIENGKRTMLVIEPALAYGMQDGEIQMLAGYELLGRNVKSCLGENGENGDMAVIQLGAQKSRFDCIMFSLNLALSAYQKDSIFDDLHGKLRRNLRCFPSWEKKSILHKGIEIVDGDKFLPPVFYKHSHSRATVDEYLSNQPENSDRNVSTGSTNPSETLSERVRNFRVERGNLSYSMSIEASRLRKIRKAIES</sequence>
<evidence type="ECO:0000256" key="2">
    <source>
        <dbReference type="ARBA" id="ARBA00023315"/>
    </source>
</evidence>
<keyword evidence="1" id="KW-0808">Transferase</keyword>
<dbReference type="GO" id="GO:0016746">
    <property type="term" value="F:acyltransferase activity"/>
    <property type="evidence" value="ECO:0007669"/>
    <property type="project" value="UniProtKB-KW"/>
</dbReference>
<comment type="catalytic activity">
    <reaction evidence="4">
        <text>L-threonyl-[protein] + acetyl-CoA = O-acetyl-L-threonyl-[protein] + CoA</text>
        <dbReference type="Rhea" id="RHEA:65340"/>
        <dbReference type="Rhea" id="RHEA-COMP:11060"/>
        <dbReference type="Rhea" id="RHEA-COMP:16780"/>
        <dbReference type="ChEBI" id="CHEBI:30013"/>
        <dbReference type="ChEBI" id="CHEBI:57287"/>
        <dbReference type="ChEBI" id="CHEBI:57288"/>
        <dbReference type="ChEBI" id="CHEBI:141025"/>
    </reaction>
    <physiologicalReaction direction="left-to-right" evidence="4">
        <dbReference type="Rhea" id="RHEA:65341"/>
    </physiologicalReaction>
</comment>
<evidence type="ECO:0000256" key="3">
    <source>
        <dbReference type="ARBA" id="ARBA00023785"/>
    </source>
</evidence>
<feature type="region of interest" description="Disordered" evidence="6">
    <location>
        <begin position="300"/>
        <end position="321"/>
    </location>
</feature>
<comment type="caution">
    <text evidence="7">The sequence shown here is derived from an EMBL/GenBank/DDBJ whole genome shotgun (WGS) entry which is preliminary data.</text>
</comment>
<comment type="similarity">
    <text evidence="3">Belongs to the acetyltransferase YopJ family.</text>
</comment>
<evidence type="ECO:0000256" key="4">
    <source>
        <dbReference type="ARBA" id="ARBA00048364"/>
    </source>
</evidence>
<dbReference type="Proteomes" id="UP000471082">
    <property type="component" value="Unassembled WGS sequence"/>
</dbReference>
<accession>A0A6P0E9L4</accession>
<dbReference type="InterPro" id="IPR053633">
    <property type="entry name" value="Ser/Thr_acetyltransferase"/>
</dbReference>
<gene>
    <name evidence="7" type="ORF">G3W61_13925</name>
</gene>
<evidence type="ECO:0000256" key="1">
    <source>
        <dbReference type="ARBA" id="ARBA00022679"/>
    </source>
</evidence>
<comment type="catalytic activity">
    <reaction evidence="5">
        <text>L-seryl-[protein] + acetyl-CoA = O-acetyl-L-seryl-[protein] + CoA</text>
        <dbReference type="Rhea" id="RHEA:59392"/>
        <dbReference type="Rhea" id="RHEA-COMP:9863"/>
        <dbReference type="Rhea" id="RHEA-COMP:15352"/>
        <dbReference type="ChEBI" id="CHEBI:29999"/>
        <dbReference type="ChEBI" id="CHEBI:57287"/>
        <dbReference type="ChEBI" id="CHEBI:57288"/>
        <dbReference type="ChEBI" id="CHEBI:141128"/>
    </reaction>
    <physiologicalReaction direction="left-to-right" evidence="5">
        <dbReference type="Rhea" id="RHEA:59393"/>
    </physiologicalReaction>
</comment>